<organism evidence="2 3">
    <name type="scientific">Aphanomyces stellatus</name>
    <dbReference type="NCBI Taxonomy" id="120398"/>
    <lineage>
        <taxon>Eukaryota</taxon>
        <taxon>Sar</taxon>
        <taxon>Stramenopiles</taxon>
        <taxon>Oomycota</taxon>
        <taxon>Saprolegniomycetes</taxon>
        <taxon>Saprolegniales</taxon>
        <taxon>Verrucalvaceae</taxon>
        <taxon>Aphanomyces</taxon>
    </lineage>
</organism>
<dbReference type="EMBL" id="CAADRA010007438">
    <property type="protein sequence ID" value="VFU01241.1"/>
    <property type="molecule type" value="Genomic_DNA"/>
</dbReference>
<dbReference type="Proteomes" id="UP000332933">
    <property type="component" value="Unassembled WGS sequence"/>
</dbReference>
<reference evidence="2 3" key="1">
    <citation type="submission" date="2019-03" db="EMBL/GenBank/DDBJ databases">
        <authorList>
            <person name="Gaulin E."/>
            <person name="Dumas B."/>
        </authorList>
    </citation>
    <scope>NUCLEOTIDE SEQUENCE [LARGE SCALE GENOMIC DNA]</scope>
    <source>
        <strain evidence="2">CBS 568.67</strain>
    </source>
</reference>
<gene>
    <name evidence="2" type="primary">Aste57867_24603</name>
    <name evidence="1" type="ORF">As57867_024525</name>
    <name evidence="2" type="ORF">ASTE57867_24603</name>
</gene>
<proteinExistence type="predicted"/>
<evidence type="ECO:0000313" key="3">
    <source>
        <dbReference type="Proteomes" id="UP000332933"/>
    </source>
</evidence>
<dbReference type="EMBL" id="VJMH01007412">
    <property type="protein sequence ID" value="KAF0683347.1"/>
    <property type="molecule type" value="Genomic_DNA"/>
</dbReference>
<evidence type="ECO:0000313" key="2">
    <source>
        <dbReference type="EMBL" id="VFU01241.1"/>
    </source>
</evidence>
<evidence type="ECO:0000313" key="1">
    <source>
        <dbReference type="EMBL" id="KAF0683347.1"/>
    </source>
</evidence>
<name>A0A485LSY2_9STRA</name>
<accession>A0A485LSY2</accession>
<protein>
    <submittedName>
        <fullName evidence="2">Aste57867_24603 protein</fullName>
    </submittedName>
</protein>
<dbReference type="AlphaFoldDB" id="A0A485LSY2"/>
<sequence length="230" mass="23414">MTTLVPGGCVTAVAATVNPIGPYNVTVAFSYQVPASNSITLTSYVNDITILHMWTPPASTSSNASTDFPVCTVPTYASVAAVQPTPVTPFATRLVLAAAVNGTQTIQETATYTVGCTDTAAQLASNGSFYIQLWSQSTRVKAANGLWAQPNVALTVPQVSFSMTNPTGKPIPGTISTVSTAGFSIQDGGQCPTVAPTTPVPTPATTKSNAKLATIATIAIAAAVATVFGL</sequence>
<reference evidence="1" key="2">
    <citation type="submission" date="2019-06" db="EMBL/GenBank/DDBJ databases">
        <title>Genomics analysis of Aphanomyces spp. identifies a new class of oomycete effector associated with host adaptation.</title>
        <authorList>
            <person name="Gaulin E."/>
        </authorList>
    </citation>
    <scope>NUCLEOTIDE SEQUENCE</scope>
    <source>
        <strain evidence="1">CBS 578.67</strain>
    </source>
</reference>
<keyword evidence="3" id="KW-1185">Reference proteome</keyword>